<gene>
    <name evidence="1" type="ORF">AVDCRST_MAG88-4235</name>
</gene>
<evidence type="ECO:0000313" key="1">
    <source>
        <dbReference type="EMBL" id="CAA9587665.1"/>
    </source>
</evidence>
<name>A0A6J4VV43_9BACT</name>
<sequence length="44" mass="4306">MLGGASGCSPFTENWCGGWPSPANKLAPSGASVTVVEEGEVAGP</sequence>
<accession>A0A6J4VV43</accession>
<dbReference type="AlphaFoldDB" id="A0A6J4VV43"/>
<organism evidence="1">
    <name type="scientific">uncultured Thermomicrobiales bacterium</name>
    <dbReference type="NCBI Taxonomy" id="1645740"/>
    <lineage>
        <taxon>Bacteria</taxon>
        <taxon>Pseudomonadati</taxon>
        <taxon>Thermomicrobiota</taxon>
        <taxon>Thermomicrobia</taxon>
        <taxon>Thermomicrobiales</taxon>
        <taxon>environmental samples</taxon>
    </lineage>
</organism>
<reference evidence="1" key="1">
    <citation type="submission" date="2020-02" db="EMBL/GenBank/DDBJ databases">
        <authorList>
            <person name="Meier V. D."/>
        </authorList>
    </citation>
    <scope>NUCLEOTIDE SEQUENCE</scope>
    <source>
        <strain evidence="1">AVDCRST_MAG88</strain>
    </source>
</reference>
<protein>
    <submittedName>
        <fullName evidence="1">Uncharacterized protein</fullName>
    </submittedName>
</protein>
<dbReference type="EMBL" id="CADCWM010001058">
    <property type="protein sequence ID" value="CAA9587665.1"/>
    <property type="molecule type" value="Genomic_DNA"/>
</dbReference>
<proteinExistence type="predicted"/>